<accession>A0A8J4F3X5</accession>
<gene>
    <name evidence="3" type="ORF">Vafri_11937</name>
</gene>
<dbReference type="EMBL" id="BNCO01000025">
    <property type="protein sequence ID" value="GIL56596.1"/>
    <property type="molecule type" value="Genomic_DNA"/>
</dbReference>
<keyword evidence="4" id="KW-1185">Reference proteome</keyword>
<dbReference type="InterPro" id="IPR011009">
    <property type="entry name" value="Kinase-like_dom_sf"/>
</dbReference>
<evidence type="ECO:0000313" key="4">
    <source>
        <dbReference type="Proteomes" id="UP000747399"/>
    </source>
</evidence>
<dbReference type="PANTHER" id="PTHR44329:SF214">
    <property type="entry name" value="PROTEIN KINASE DOMAIN-CONTAINING PROTEIN"/>
    <property type="match status" value="1"/>
</dbReference>
<dbReference type="GO" id="GO:0005524">
    <property type="term" value="F:ATP binding"/>
    <property type="evidence" value="ECO:0007669"/>
    <property type="project" value="InterPro"/>
</dbReference>
<reference evidence="3" key="1">
    <citation type="journal article" date="2021" name="Proc. Natl. Acad. Sci. U.S.A.">
        <title>Three genomes in the algal genus Volvox reveal the fate of a haploid sex-determining region after a transition to homothallism.</title>
        <authorList>
            <person name="Yamamoto K."/>
            <person name="Hamaji T."/>
            <person name="Kawai-Toyooka H."/>
            <person name="Matsuzaki R."/>
            <person name="Takahashi F."/>
            <person name="Nishimura Y."/>
            <person name="Kawachi M."/>
            <person name="Noguchi H."/>
            <person name="Minakuchi Y."/>
            <person name="Umen J.G."/>
            <person name="Toyoda A."/>
            <person name="Nozaki H."/>
        </authorList>
    </citation>
    <scope>NUCLEOTIDE SEQUENCE</scope>
    <source>
        <strain evidence="3">NIES-3780</strain>
    </source>
</reference>
<feature type="region of interest" description="Disordered" evidence="1">
    <location>
        <begin position="37"/>
        <end position="66"/>
    </location>
</feature>
<dbReference type="InterPro" id="IPR051681">
    <property type="entry name" value="Ser/Thr_Kinases-Pseudokinases"/>
</dbReference>
<feature type="region of interest" description="Disordered" evidence="1">
    <location>
        <begin position="138"/>
        <end position="214"/>
    </location>
</feature>
<comment type="caution">
    <text evidence="3">The sequence shown here is derived from an EMBL/GenBank/DDBJ whole genome shotgun (WGS) entry which is preliminary data.</text>
</comment>
<feature type="domain" description="Protein kinase" evidence="2">
    <location>
        <begin position="189"/>
        <end position="488"/>
    </location>
</feature>
<feature type="non-terminal residue" evidence="3">
    <location>
        <position position="504"/>
    </location>
</feature>
<dbReference type="PANTHER" id="PTHR44329">
    <property type="entry name" value="SERINE/THREONINE-PROTEIN KINASE TNNI3K-RELATED"/>
    <property type="match status" value="1"/>
</dbReference>
<dbReference type="PROSITE" id="PS50011">
    <property type="entry name" value="PROTEIN_KINASE_DOM"/>
    <property type="match status" value="1"/>
</dbReference>
<feature type="compositionally biased region" description="Low complexity" evidence="1">
    <location>
        <begin position="37"/>
        <end position="52"/>
    </location>
</feature>
<dbReference type="InterPro" id="IPR000719">
    <property type="entry name" value="Prot_kinase_dom"/>
</dbReference>
<sequence length="504" mass="51351">AAGPVVAAAADPAEVAAAADPADVPLKLPLTSSEQLANAAAAQPRVAPSPSACRPPVDRRTPGEPGLMLPALPTAGTIGGSGPTLSPAAAGSSTSFTRSSEIDSLVRPRGATDAGALGTILEAPFVTVWHSIRSSAEFHRESGSGGGGSCSTPNADNRGKSPVRCLPLPHVGEAGDMDGSAGQLASGSGKRRESVNCGGDGRDAAGTIPPADADGAEAAAPAAAAAAAPAAAAPAAPAAAAPAASAAAAAAAAAAGGLLDGPRHRALLQEVEVLARIRHPNIVRLLAACTRPPHMCLVMELMETSLERLLYGNGPGGALMPLEKVLHIGLQVAVGLEYLHPTIMHRDLKPGNLLLSDAASPTPVVKLADFGLSRLQTSVMVTRNVEVGTVAYMAPEVLNTSNRIITHRVDIYAFGVILWEMLAGVRPWAGFEMVQVAASVALGRQRPPLGVLSTDRCPPRLKALIQSCWDGDPGRRPAAAEVVKELLLVQMKLRRNDTGSRGEI</sequence>
<dbReference type="PROSITE" id="PS00108">
    <property type="entry name" value="PROTEIN_KINASE_ST"/>
    <property type="match status" value="1"/>
</dbReference>
<dbReference type="InterPro" id="IPR008271">
    <property type="entry name" value="Ser/Thr_kinase_AS"/>
</dbReference>
<dbReference type="Proteomes" id="UP000747399">
    <property type="component" value="Unassembled WGS sequence"/>
</dbReference>
<dbReference type="Gene3D" id="1.10.510.10">
    <property type="entry name" value="Transferase(Phosphotransferase) domain 1"/>
    <property type="match status" value="1"/>
</dbReference>
<evidence type="ECO:0000256" key="1">
    <source>
        <dbReference type="SAM" id="MobiDB-lite"/>
    </source>
</evidence>
<dbReference type="Pfam" id="PF00069">
    <property type="entry name" value="Pkinase"/>
    <property type="match status" value="1"/>
</dbReference>
<proteinExistence type="predicted"/>
<organism evidence="3 4">
    <name type="scientific">Volvox africanus</name>
    <dbReference type="NCBI Taxonomy" id="51714"/>
    <lineage>
        <taxon>Eukaryota</taxon>
        <taxon>Viridiplantae</taxon>
        <taxon>Chlorophyta</taxon>
        <taxon>core chlorophytes</taxon>
        <taxon>Chlorophyceae</taxon>
        <taxon>CS clade</taxon>
        <taxon>Chlamydomonadales</taxon>
        <taxon>Volvocaceae</taxon>
        <taxon>Volvox</taxon>
    </lineage>
</organism>
<name>A0A8J4F3X5_9CHLO</name>
<dbReference type="SMART" id="SM00220">
    <property type="entry name" value="S_TKc"/>
    <property type="match status" value="1"/>
</dbReference>
<feature type="region of interest" description="Disordered" evidence="1">
    <location>
        <begin position="77"/>
        <end position="96"/>
    </location>
</feature>
<protein>
    <recommendedName>
        <fullName evidence="2">Protein kinase domain-containing protein</fullName>
    </recommendedName>
</protein>
<evidence type="ECO:0000259" key="2">
    <source>
        <dbReference type="PROSITE" id="PS50011"/>
    </source>
</evidence>
<dbReference type="SUPFAM" id="SSF56112">
    <property type="entry name" value="Protein kinase-like (PK-like)"/>
    <property type="match status" value="1"/>
</dbReference>
<dbReference type="AlphaFoldDB" id="A0A8J4F3X5"/>
<evidence type="ECO:0000313" key="3">
    <source>
        <dbReference type="EMBL" id="GIL56596.1"/>
    </source>
</evidence>
<dbReference type="GO" id="GO:0004674">
    <property type="term" value="F:protein serine/threonine kinase activity"/>
    <property type="evidence" value="ECO:0007669"/>
    <property type="project" value="TreeGrafter"/>
</dbReference>